<sequence length="382" mass="42320">MPLPVGKVCALDIPELLDLIIDHLSDSTQDLRLFAPEADRRAVARLAAAFVRAPHLADLVRIVEVSLDRVLLAALASAPLSRLREVTLHCSEAQRRARADVLVIADVRRLLRNGKVLLVCLDGDFPSVSVLNAYFAGCSRSIVSIKGLYYGEFVERYDAGDDEGENEELNDKNVAPKLNLVALCASTAFGIWLCKPSCPFLFSSLVMVVVPADFWLTLRSLAGTLHNLAHLKLVAFEDSPVIVDEAGTAPIDLSGLPLLRRLEFSFPQTSTAAALRVFVRALQSLPPGTGNRVTMIEREIEYCMRLLDAQLAELAEKVLRALVRVEFDLPLLKRRSSTPRYVSLARVSNECFETWLPRISAKGWLDIQRRPERPFIALPACQ</sequence>
<dbReference type="AlphaFoldDB" id="A0AAD6VDU9"/>
<reference evidence="1" key="1">
    <citation type="submission" date="2023-03" db="EMBL/GenBank/DDBJ databases">
        <title>Massive genome expansion in bonnet fungi (Mycena s.s.) driven by repeated elements and novel gene families across ecological guilds.</title>
        <authorList>
            <consortium name="Lawrence Berkeley National Laboratory"/>
            <person name="Harder C.B."/>
            <person name="Miyauchi S."/>
            <person name="Viragh M."/>
            <person name="Kuo A."/>
            <person name="Thoen E."/>
            <person name="Andreopoulos B."/>
            <person name="Lu D."/>
            <person name="Skrede I."/>
            <person name="Drula E."/>
            <person name="Henrissat B."/>
            <person name="Morin E."/>
            <person name="Kohler A."/>
            <person name="Barry K."/>
            <person name="LaButti K."/>
            <person name="Morin E."/>
            <person name="Salamov A."/>
            <person name="Lipzen A."/>
            <person name="Mereny Z."/>
            <person name="Hegedus B."/>
            <person name="Baldrian P."/>
            <person name="Stursova M."/>
            <person name="Weitz H."/>
            <person name="Taylor A."/>
            <person name="Grigoriev I.V."/>
            <person name="Nagy L.G."/>
            <person name="Martin F."/>
            <person name="Kauserud H."/>
        </authorList>
    </citation>
    <scope>NUCLEOTIDE SEQUENCE</scope>
    <source>
        <strain evidence="1">9144</strain>
    </source>
</reference>
<protein>
    <submittedName>
        <fullName evidence="1">Uncharacterized protein</fullName>
    </submittedName>
</protein>
<proteinExistence type="predicted"/>
<dbReference type="EMBL" id="JARJCW010000033">
    <property type="protein sequence ID" value="KAJ7208491.1"/>
    <property type="molecule type" value="Genomic_DNA"/>
</dbReference>
<evidence type="ECO:0000313" key="1">
    <source>
        <dbReference type="EMBL" id="KAJ7208491.1"/>
    </source>
</evidence>
<comment type="caution">
    <text evidence="1">The sequence shown here is derived from an EMBL/GenBank/DDBJ whole genome shotgun (WGS) entry which is preliminary data.</text>
</comment>
<keyword evidence="2" id="KW-1185">Reference proteome</keyword>
<name>A0AAD6VDU9_9AGAR</name>
<gene>
    <name evidence="1" type="ORF">GGX14DRAFT_453826</name>
</gene>
<dbReference type="Proteomes" id="UP001219525">
    <property type="component" value="Unassembled WGS sequence"/>
</dbReference>
<organism evidence="1 2">
    <name type="scientific">Mycena pura</name>
    <dbReference type="NCBI Taxonomy" id="153505"/>
    <lineage>
        <taxon>Eukaryota</taxon>
        <taxon>Fungi</taxon>
        <taxon>Dikarya</taxon>
        <taxon>Basidiomycota</taxon>
        <taxon>Agaricomycotina</taxon>
        <taxon>Agaricomycetes</taxon>
        <taxon>Agaricomycetidae</taxon>
        <taxon>Agaricales</taxon>
        <taxon>Marasmiineae</taxon>
        <taxon>Mycenaceae</taxon>
        <taxon>Mycena</taxon>
    </lineage>
</organism>
<accession>A0AAD6VDU9</accession>
<evidence type="ECO:0000313" key="2">
    <source>
        <dbReference type="Proteomes" id="UP001219525"/>
    </source>
</evidence>